<evidence type="ECO:0000256" key="2">
    <source>
        <dbReference type="SAM" id="SignalP"/>
    </source>
</evidence>
<dbReference type="EMBL" id="OZ075116">
    <property type="protein sequence ID" value="CAL5072739.1"/>
    <property type="molecule type" value="Genomic_DNA"/>
</dbReference>
<dbReference type="Proteomes" id="UP001497457">
    <property type="component" value="Chromosome 6rd"/>
</dbReference>
<dbReference type="AlphaFoldDB" id="A0ABC9FCH4"/>
<proteinExistence type="predicted"/>
<evidence type="ECO:0000256" key="1">
    <source>
        <dbReference type="SAM" id="MobiDB-lite"/>
    </source>
</evidence>
<feature type="compositionally biased region" description="Low complexity" evidence="1">
    <location>
        <begin position="86"/>
        <end position="95"/>
    </location>
</feature>
<keyword evidence="4" id="KW-1185">Reference proteome</keyword>
<keyword evidence="2" id="KW-0732">Signal</keyword>
<feature type="signal peptide" evidence="2">
    <location>
        <begin position="1"/>
        <end position="26"/>
    </location>
</feature>
<gene>
    <name evidence="3" type="ORF">URODEC1_LOCUS104178</name>
</gene>
<feature type="compositionally biased region" description="Pro residues" evidence="1">
    <location>
        <begin position="76"/>
        <end position="85"/>
    </location>
</feature>
<reference evidence="3" key="1">
    <citation type="submission" date="2024-10" db="EMBL/GenBank/DDBJ databases">
        <authorList>
            <person name="Ryan C."/>
        </authorList>
    </citation>
    <scope>NUCLEOTIDE SEQUENCE [LARGE SCALE GENOMIC DNA]</scope>
</reference>
<sequence>MAPSKIIVASLLVLALLANTLQPSAAIRPQAAFKPENPAATASTTGAEVVADQVYHLELPPKHDPFPDLDINFPGIWPPAAPPAGSPSSSPAGAPTPSPFLGSSP</sequence>
<name>A0ABC9FCH4_9POAL</name>
<organism evidence="3 4">
    <name type="scientific">Urochloa decumbens</name>
    <dbReference type="NCBI Taxonomy" id="240449"/>
    <lineage>
        <taxon>Eukaryota</taxon>
        <taxon>Viridiplantae</taxon>
        <taxon>Streptophyta</taxon>
        <taxon>Embryophyta</taxon>
        <taxon>Tracheophyta</taxon>
        <taxon>Spermatophyta</taxon>
        <taxon>Magnoliopsida</taxon>
        <taxon>Liliopsida</taxon>
        <taxon>Poales</taxon>
        <taxon>Poaceae</taxon>
        <taxon>PACMAD clade</taxon>
        <taxon>Panicoideae</taxon>
        <taxon>Panicodae</taxon>
        <taxon>Paniceae</taxon>
        <taxon>Melinidinae</taxon>
        <taxon>Urochloa</taxon>
    </lineage>
</organism>
<feature type="region of interest" description="Disordered" evidence="1">
    <location>
        <begin position="66"/>
        <end position="105"/>
    </location>
</feature>
<accession>A0ABC9FCH4</accession>
<evidence type="ECO:0000313" key="4">
    <source>
        <dbReference type="Proteomes" id="UP001497457"/>
    </source>
</evidence>
<protein>
    <submittedName>
        <fullName evidence="3">Uncharacterized protein</fullName>
    </submittedName>
</protein>
<feature type="chain" id="PRO_5044886500" evidence="2">
    <location>
        <begin position="27"/>
        <end position="105"/>
    </location>
</feature>
<evidence type="ECO:0000313" key="3">
    <source>
        <dbReference type="EMBL" id="CAL5072739.1"/>
    </source>
</evidence>